<evidence type="ECO:0000313" key="3">
    <source>
        <dbReference type="EMBL" id="KRM03089.1"/>
    </source>
</evidence>
<evidence type="ECO:0000313" key="4">
    <source>
        <dbReference type="Proteomes" id="UP000051739"/>
    </source>
</evidence>
<dbReference type="EMBL" id="AZFN01000005">
    <property type="protein sequence ID" value="KRM03089.1"/>
    <property type="molecule type" value="Genomic_DNA"/>
</dbReference>
<reference evidence="3 4" key="1">
    <citation type="journal article" date="2015" name="Genome Announc.">
        <title>Expanding the biotechnology potential of lactobacilli through comparative genomics of 213 strains and associated genera.</title>
        <authorList>
            <person name="Sun Z."/>
            <person name="Harris H.M."/>
            <person name="McCann A."/>
            <person name="Guo C."/>
            <person name="Argimon S."/>
            <person name="Zhang W."/>
            <person name="Yang X."/>
            <person name="Jeffery I.B."/>
            <person name="Cooney J.C."/>
            <person name="Kagawa T.F."/>
            <person name="Liu W."/>
            <person name="Song Y."/>
            <person name="Salvetti E."/>
            <person name="Wrobel A."/>
            <person name="Rasinkangas P."/>
            <person name="Parkhill J."/>
            <person name="Rea M.C."/>
            <person name="O'Sullivan O."/>
            <person name="Ritari J."/>
            <person name="Douillard F.P."/>
            <person name="Paul Ross R."/>
            <person name="Yang R."/>
            <person name="Briner A.E."/>
            <person name="Felis G.E."/>
            <person name="de Vos W.M."/>
            <person name="Barrangou R."/>
            <person name="Klaenhammer T.R."/>
            <person name="Caufield P.W."/>
            <person name="Cui Y."/>
            <person name="Zhang H."/>
            <person name="O'Toole P.W."/>
        </authorList>
    </citation>
    <scope>NUCLEOTIDE SEQUENCE [LARGE SCALE GENOMIC DNA]</scope>
    <source>
        <strain evidence="3 4">DSM 16045</strain>
    </source>
</reference>
<dbReference type="Gene3D" id="3.40.190.10">
    <property type="entry name" value="Periplasmic binding protein-like II"/>
    <property type="match status" value="2"/>
</dbReference>
<dbReference type="SMART" id="SM00062">
    <property type="entry name" value="PBPb"/>
    <property type="match status" value="1"/>
</dbReference>
<keyword evidence="1" id="KW-0732">Signal</keyword>
<organism evidence="3 4">
    <name type="scientific">Limosilactobacillus gastricus DSM 16045</name>
    <dbReference type="NCBI Taxonomy" id="1423749"/>
    <lineage>
        <taxon>Bacteria</taxon>
        <taxon>Bacillati</taxon>
        <taxon>Bacillota</taxon>
        <taxon>Bacilli</taxon>
        <taxon>Lactobacillales</taxon>
        <taxon>Lactobacillaceae</taxon>
        <taxon>Limosilactobacillus</taxon>
    </lineage>
</organism>
<gene>
    <name evidence="3" type="ORF">FC60_GL001385</name>
</gene>
<proteinExistence type="predicted"/>
<accession>A0A0R1VC01</accession>
<dbReference type="PANTHER" id="PTHR35936:SF19">
    <property type="entry name" value="AMINO-ACID-BINDING PROTEIN YXEM-RELATED"/>
    <property type="match status" value="1"/>
</dbReference>
<dbReference type="PANTHER" id="PTHR35936">
    <property type="entry name" value="MEMBRANE-BOUND LYTIC MUREIN TRANSGLYCOSYLASE F"/>
    <property type="match status" value="1"/>
</dbReference>
<dbReference type="AlphaFoldDB" id="A0A0R1VC01"/>
<sequence>MFVVDSLFVLGKRKVKKMKKWKLGILVTLTTLLTVVGLFASQTTVKAASKTITVGTTAQTYPNSYRSNGKLTGFDIALTKAVAKKLGYKVKFKVIGDVPALLESVKSGKIDTVANAVTVNAERKKTYQFSNTFAYYAAQVAVPKDSSVKSLKDLEGKTVSATLGSSNIALLKAYDSKIKIKTYDDRNAIFTDANNGTVAGVLNQRQFLQQTIKKQNLNLRIVKGVAGWNNEAYPFQKSSEGTALKKKFNQALKELKADGTISKLSKQYYGEDVTKKSVDD</sequence>
<dbReference type="Proteomes" id="UP000051739">
    <property type="component" value="Unassembled WGS sequence"/>
</dbReference>
<dbReference type="PATRIC" id="fig|1423749.3.peg.1429"/>
<comment type="caution">
    <text evidence="3">The sequence shown here is derived from an EMBL/GenBank/DDBJ whole genome shotgun (WGS) entry which is preliminary data.</text>
</comment>
<name>A0A0R1VC01_9LACO</name>
<evidence type="ECO:0000256" key="1">
    <source>
        <dbReference type="ARBA" id="ARBA00022729"/>
    </source>
</evidence>
<feature type="domain" description="Solute-binding protein family 3/N-terminal" evidence="2">
    <location>
        <begin position="51"/>
        <end position="272"/>
    </location>
</feature>
<evidence type="ECO:0000259" key="2">
    <source>
        <dbReference type="SMART" id="SM00062"/>
    </source>
</evidence>
<protein>
    <recommendedName>
        <fullName evidence="2">Solute-binding protein family 3/N-terminal domain-containing protein</fullName>
    </recommendedName>
</protein>
<keyword evidence="4" id="KW-1185">Reference proteome</keyword>
<dbReference type="Pfam" id="PF00497">
    <property type="entry name" value="SBP_bac_3"/>
    <property type="match status" value="1"/>
</dbReference>
<dbReference type="SUPFAM" id="SSF53850">
    <property type="entry name" value="Periplasmic binding protein-like II"/>
    <property type="match status" value="1"/>
</dbReference>
<dbReference type="InterPro" id="IPR001638">
    <property type="entry name" value="Solute-binding_3/MltF_N"/>
</dbReference>